<evidence type="ECO:0000256" key="7">
    <source>
        <dbReference type="RuleBase" id="RU363032"/>
    </source>
</evidence>
<proteinExistence type="inferred from homology"/>
<keyword evidence="2 7" id="KW-0813">Transport</keyword>
<dbReference type="EMBL" id="CP065321">
    <property type="protein sequence ID" value="QQR31301.1"/>
    <property type="molecule type" value="Genomic_DNA"/>
</dbReference>
<comment type="subcellular location">
    <subcellularLocation>
        <location evidence="1 7">Cell membrane</location>
        <topology evidence="1 7">Multi-pass membrane protein</topology>
    </subcellularLocation>
</comment>
<feature type="transmembrane region" description="Helical" evidence="7">
    <location>
        <begin position="226"/>
        <end position="244"/>
    </location>
</feature>
<feature type="transmembrane region" description="Helical" evidence="7">
    <location>
        <begin position="286"/>
        <end position="311"/>
    </location>
</feature>
<keyword evidence="6 7" id="KW-0472">Membrane</keyword>
<name>A0A1Z2XUC8_9FIRM</name>
<feature type="transmembrane region" description="Helical" evidence="7">
    <location>
        <begin position="126"/>
        <end position="150"/>
    </location>
</feature>
<reference evidence="10 12" key="3">
    <citation type="submission" date="2020-11" db="EMBL/GenBank/DDBJ databases">
        <title>Closed and high quality bacterial genomes of the OMM12 community.</title>
        <authorList>
            <person name="Marbouty M."/>
            <person name="Lamy-Besnier Q."/>
            <person name="Debarbieux L."/>
            <person name="Koszul R."/>
        </authorList>
    </citation>
    <scope>NUCLEOTIDE SEQUENCE [LARGE SCALE GENOMIC DNA]</scope>
    <source>
        <strain evidence="10 12">KB18</strain>
    </source>
</reference>
<evidence type="ECO:0000313" key="11">
    <source>
        <dbReference type="Proteomes" id="UP000196710"/>
    </source>
</evidence>
<dbReference type="GO" id="GO:0055085">
    <property type="term" value="P:transmembrane transport"/>
    <property type="evidence" value="ECO:0007669"/>
    <property type="project" value="InterPro"/>
</dbReference>
<dbReference type="Proteomes" id="UP000196710">
    <property type="component" value="Chromosome"/>
</dbReference>
<evidence type="ECO:0000313" key="10">
    <source>
        <dbReference type="EMBL" id="QQR31301.1"/>
    </source>
</evidence>
<evidence type="ECO:0000256" key="6">
    <source>
        <dbReference type="ARBA" id="ARBA00023136"/>
    </source>
</evidence>
<feature type="domain" description="ABC transmembrane type-1" evidence="8">
    <location>
        <begin position="90"/>
        <end position="307"/>
    </location>
</feature>
<feature type="transmembrane region" description="Helical" evidence="7">
    <location>
        <begin position="29"/>
        <end position="48"/>
    </location>
</feature>
<keyword evidence="11" id="KW-1185">Reference proteome</keyword>
<keyword evidence="3" id="KW-1003">Cell membrane</keyword>
<reference evidence="9" key="1">
    <citation type="journal article" date="2017" name="Genome Announc.">
        <title>High-Quality Whole-Genome Sequences of the Oligo-Mouse-Microbiota Bacterial Community.</title>
        <authorList>
            <person name="Garzetti D."/>
            <person name="Brugiroux S."/>
            <person name="Bunk B."/>
            <person name="Pukall R."/>
            <person name="McCoy K.D."/>
            <person name="Macpherson A.J."/>
            <person name="Stecher B."/>
        </authorList>
    </citation>
    <scope>NUCLEOTIDE SEQUENCE</scope>
    <source>
        <strain evidence="9">KB18</strain>
    </source>
</reference>
<dbReference type="RefSeq" id="WP_066538762.1">
    <property type="nucleotide sequence ID" value="NZ_CP021422.1"/>
</dbReference>
<reference evidence="11" key="2">
    <citation type="submission" date="2017-05" db="EMBL/GenBank/DDBJ databases">
        <title>Improved OligoMM genomes.</title>
        <authorList>
            <person name="Garzetti D."/>
        </authorList>
    </citation>
    <scope>NUCLEOTIDE SEQUENCE [LARGE SCALE GENOMIC DNA]</scope>
    <source>
        <strain evidence="11">KB18</strain>
    </source>
</reference>
<evidence type="ECO:0000256" key="2">
    <source>
        <dbReference type="ARBA" id="ARBA00022448"/>
    </source>
</evidence>
<dbReference type="PANTHER" id="PTHR43227">
    <property type="entry name" value="BLL4140 PROTEIN"/>
    <property type="match status" value="1"/>
</dbReference>
<dbReference type="InterPro" id="IPR035906">
    <property type="entry name" value="MetI-like_sf"/>
</dbReference>
<dbReference type="Proteomes" id="UP000596035">
    <property type="component" value="Chromosome"/>
</dbReference>
<dbReference type="GO" id="GO:0005886">
    <property type="term" value="C:plasma membrane"/>
    <property type="evidence" value="ECO:0007669"/>
    <property type="project" value="UniProtKB-SubCell"/>
</dbReference>
<evidence type="ECO:0000256" key="5">
    <source>
        <dbReference type="ARBA" id="ARBA00022989"/>
    </source>
</evidence>
<dbReference type="CDD" id="cd06261">
    <property type="entry name" value="TM_PBP2"/>
    <property type="match status" value="1"/>
</dbReference>
<keyword evidence="5 7" id="KW-1133">Transmembrane helix</keyword>
<sequence length="321" mass="35848">MNNLTKPSVGAVPKPPLKSRFLSTMRRDWMLYLMFLPGLVYILVFKYAPMYGVTIAFKDFKIGMDVMNAPWVGWKHFIDLFGRTAFLRALQNNIIISFAKLVFGFPFPIILSLMINEVRSSKMKKLVQTSVILPNFVSWVVVYGLFYAILSPNAGALKEVLALFGYEGALPNLLASQSAARTMIVISHVWKGAGMGTIVYLAAITGIDQGLYEAATIDGAGRLKQMWHITLPCIRTTIIVLLIFRVGEMMYAGFDQIFVFSNDAIISKIDIIDTYVYKLGLQERKYGISTAAGLFQSFTGLILVIITNWIAKRVDPESGLI</sequence>
<dbReference type="InterPro" id="IPR000515">
    <property type="entry name" value="MetI-like"/>
</dbReference>
<dbReference type="Pfam" id="PF00528">
    <property type="entry name" value="BPD_transp_1"/>
    <property type="match status" value="1"/>
</dbReference>
<protein>
    <submittedName>
        <fullName evidence="9">Protein lplB</fullName>
    </submittedName>
    <submittedName>
        <fullName evidence="10">Sugar ABC transporter permease</fullName>
    </submittedName>
</protein>
<dbReference type="SUPFAM" id="SSF161098">
    <property type="entry name" value="MetI-like"/>
    <property type="match status" value="1"/>
</dbReference>
<evidence type="ECO:0000256" key="1">
    <source>
        <dbReference type="ARBA" id="ARBA00004651"/>
    </source>
</evidence>
<dbReference type="PANTHER" id="PTHR43227:SF11">
    <property type="entry name" value="BLL4140 PROTEIN"/>
    <property type="match status" value="1"/>
</dbReference>
<dbReference type="KEGG" id="amur:ADH66_16050"/>
<dbReference type="Gene3D" id="1.10.3720.10">
    <property type="entry name" value="MetI-like"/>
    <property type="match status" value="1"/>
</dbReference>
<comment type="similarity">
    <text evidence="7">Belongs to the binding-protein-dependent transport system permease family.</text>
</comment>
<keyword evidence="4 7" id="KW-0812">Transmembrane</keyword>
<feature type="transmembrane region" description="Helical" evidence="7">
    <location>
        <begin position="94"/>
        <end position="114"/>
    </location>
</feature>
<evidence type="ECO:0000256" key="3">
    <source>
        <dbReference type="ARBA" id="ARBA00022475"/>
    </source>
</evidence>
<organism evidence="10 12">
    <name type="scientific">Acutalibacter muris</name>
    <dbReference type="NCBI Taxonomy" id="1796620"/>
    <lineage>
        <taxon>Bacteria</taxon>
        <taxon>Bacillati</taxon>
        <taxon>Bacillota</taxon>
        <taxon>Clostridia</taxon>
        <taxon>Eubacteriales</taxon>
        <taxon>Acutalibacteraceae</taxon>
        <taxon>Acutalibacter</taxon>
    </lineage>
</organism>
<dbReference type="InterPro" id="IPR050809">
    <property type="entry name" value="UgpAE/MalFG_permease"/>
</dbReference>
<evidence type="ECO:0000313" key="12">
    <source>
        <dbReference type="Proteomes" id="UP000596035"/>
    </source>
</evidence>
<dbReference type="AlphaFoldDB" id="A0A1Z2XUC8"/>
<accession>A0A1Z2XUC8</accession>
<evidence type="ECO:0000256" key="4">
    <source>
        <dbReference type="ARBA" id="ARBA00022692"/>
    </source>
</evidence>
<evidence type="ECO:0000259" key="8">
    <source>
        <dbReference type="PROSITE" id="PS50928"/>
    </source>
</evidence>
<dbReference type="PROSITE" id="PS50928">
    <property type="entry name" value="ABC_TM1"/>
    <property type="match status" value="1"/>
</dbReference>
<dbReference type="EMBL" id="CP021422">
    <property type="protein sequence ID" value="ASB42033.1"/>
    <property type="molecule type" value="Genomic_DNA"/>
</dbReference>
<evidence type="ECO:0000313" key="9">
    <source>
        <dbReference type="EMBL" id="ASB42033.1"/>
    </source>
</evidence>
<gene>
    <name evidence="9" type="ORF">ADH66_16050</name>
    <name evidence="10" type="ORF">I5Q82_06425</name>
</gene>